<evidence type="ECO:0000256" key="1">
    <source>
        <dbReference type="SAM" id="SignalP"/>
    </source>
</evidence>
<evidence type="ECO:0000313" key="3">
    <source>
        <dbReference type="Proteomes" id="UP000199517"/>
    </source>
</evidence>
<name>A0A1I1WUU9_9BURK</name>
<organism evidence="2 3">
    <name type="scientific">Paracidovorax konjaci</name>
    <dbReference type="NCBI Taxonomy" id="32040"/>
    <lineage>
        <taxon>Bacteria</taxon>
        <taxon>Pseudomonadati</taxon>
        <taxon>Pseudomonadota</taxon>
        <taxon>Betaproteobacteria</taxon>
        <taxon>Burkholderiales</taxon>
        <taxon>Comamonadaceae</taxon>
        <taxon>Paracidovorax</taxon>
    </lineage>
</organism>
<evidence type="ECO:0000313" key="2">
    <source>
        <dbReference type="EMBL" id="SFD97223.1"/>
    </source>
</evidence>
<evidence type="ECO:0008006" key="4">
    <source>
        <dbReference type="Google" id="ProtNLM"/>
    </source>
</evidence>
<proteinExistence type="predicted"/>
<feature type="chain" id="PRO_5011577763" description="Secreted signal peptide protein" evidence="1">
    <location>
        <begin position="24"/>
        <end position="224"/>
    </location>
</feature>
<sequence length="224" mass="23073">MLFRSLPLFGTLAFGMVLNPACAAGADAAACPGALHAAFAVSGDASVLPATCRHIGPVALGMGRQEVSAALGPPDVVRTDAAHPGTVRVVYLYPRGLNAQLAARPRPAGAFRYGELALRFRDGRVTNAMAYAPPGVAFPFDLLGDAAGAQVGAVLQAIGGQPQWNASRDYVQFAAMPVGIDIDPATSRVIGLGVADSKQDLYTFGLPALRLTRDAHTGLVSGVH</sequence>
<keyword evidence="3" id="KW-1185">Reference proteome</keyword>
<accession>A0A1I1WUU9</accession>
<dbReference type="RefSeq" id="WP_092954098.1">
    <property type="nucleotide sequence ID" value="NZ_FOMQ01000010.1"/>
</dbReference>
<keyword evidence="1" id="KW-0732">Signal</keyword>
<feature type="signal peptide" evidence="1">
    <location>
        <begin position="1"/>
        <end position="23"/>
    </location>
</feature>
<reference evidence="3" key="1">
    <citation type="submission" date="2016-10" db="EMBL/GenBank/DDBJ databases">
        <authorList>
            <person name="Varghese N."/>
            <person name="Submissions S."/>
        </authorList>
    </citation>
    <scope>NUCLEOTIDE SEQUENCE [LARGE SCALE GENOMIC DNA]</scope>
    <source>
        <strain evidence="3">DSM 7481</strain>
    </source>
</reference>
<gene>
    <name evidence="2" type="ORF">SAMN04489710_110161</name>
</gene>
<dbReference type="STRING" id="32040.SAMN04489710_110161"/>
<protein>
    <recommendedName>
        <fullName evidence="4">Secreted signal peptide protein</fullName>
    </recommendedName>
</protein>
<dbReference type="Proteomes" id="UP000199517">
    <property type="component" value="Unassembled WGS sequence"/>
</dbReference>
<dbReference type="EMBL" id="FOMQ01000010">
    <property type="protein sequence ID" value="SFD97223.1"/>
    <property type="molecule type" value="Genomic_DNA"/>
</dbReference>
<dbReference type="AlphaFoldDB" id="A0A1I1WUU9"/>
<dbReference type="OrthoDB" id="5997654at2"/>